<dbReference type="EMBL" id="PNIN01000071">
    <property type="protein sequence ID" value="PMP69497.1"/>
    <property type="molecule type" value="Genomic_DNA"/>
</dbReference>
<dbReference type="AlphaFoldDB" id="A0A2J6WGN9"/>
<reference evidence="6 7" key="1">
    <citation type="submission" date="2018-01" db="EMBL/GenBank/DDBJ databases">
        <title>Metagenomic assembled genomes from two thermal pools in the Uzon Caldera, Kamchatka, Russia.</title>
        <authorList>
            <person name="Wilkins L."/>
            <person name="Ettinger C."/>
        </authorList>
    </citation>
    <scope>NUCLEOTIDE SEQUENCE [LARGE SCALE GENOMIC DNA]</scope>
    <source>
        <strain evidence="6">ZAV-05</strain>
    </source>
</reference>
<dbReference type="InterPro" id="IPR001173">
    <property type="entry name" value="Glyco_trans_2-like"/>
</dbReference>
<dbReference type="InterPro" id="IPR029044">
    <property type="entry name" value="Nucleotide-diphossugar_trans"/>
</dbReference>
<dbReference type="SUPFAM" id="SSF53448">
    <property type="entry name" value="Nucleotide-diphospho-sugar transferases"/>
    <property type="match status" value="1"/>
</dbReference>
<feature type="transmembrane region" description="Helical" evidence="4">
    <location>
        <begin position="271"/>
        <end position="290"/>
    </location>
</feature>
<dbReference type="PANTHER" id="PTHR43630:SF1">
    <property type="entry name" value="POLY-BETA-1,6-N-ACETYL-D-GLUCOSAMINE SYNTHASE"/>
    <property type="match status" value="1"/>
</dbReference>
<keyword evidence="4" id="KW-0812">Transmembrane</keyword>
<sequence>MNYEELPKVSLVIPCRNEEKFIGTFLDSLTKIDYPKEKLEILFIDGMSDDRTKEIILSYRDRLLVSVTDNPKKITPVALNIGIKNSSGEYVIILSSHTKIPDNFVLKNIETILSTGADCVGGIIETISPSDNILARSISYVLSNRFGVGNSLFRTGTDRLMEVDTVPYGCYKRGVFERFGYFNESLVRNQDIELNLRIKKSGGRIILNPEIKSTYFSRDTLKGLFRQNFWNGFWVFYSLRFAKIPFSIRHTIPAIFVLTLVSSLLLSNISFFYILFWLTLGSYFMANIYFSYQIAKSKGFKYFLHCVISFFTLHISYGLGSIWGLIRYLFGR</sequence>
<comment type="caution">
    <text evidence="6">The sequence shown here is derived from an EMBL/GenBank/DDBJ whole genome shotgun (WGS) entry which is preliminary data.</text>
</comment>
<organism evidence="6 7">
    <name type="scientific">Calditerrivibrio nitroreducens</name>
    <dbReference type="NCBI Taxonomy" id="477976"/>
    <lineage>
        <taxon>Bacteria</taxon>
        <taxon>Pseudomonadati</taxon>
        <taxon>Deferribacterota</taxon>
        <taxon>Deferribacteres</taxon>
        <taxon>Deferribacterales</taxon>
        <taxon>Calditerrivibrionaceae</taxon>
    </lineage>
</organism>
<name>A0A2J6WGN9_9BACT</name>
<keyword evidence="2" id="KW-0328">Glycosyltransferase</keyword>
<dbReference type="Pfam" id="PF00535">
    <property type="entry name" value="Glycos_transf_2"/>
    <property type="match status" value="1"/>
</dbReference>
<accession>A0A2J6WGN9</accession>
<evidence type="ECO:0000259" key="5">
    <source>
        <dbReference type="Pfam" id="PF00535"/>
    </source>
</evidence>
<evidence type="ECO:0000256" key="3">
    <source>
        <dbReference type="ARBA" id="ARBA00022679"/>
    </source>
</evidence>
<keyword evidence="3 6" id="KW-0808">Transferase</keyword>
<gene>
    <name evidence="6" type="ORF">C0187_06830</name>
</gene>
<evidence type="ECO:0000313" key="7">
    <source>
        <dbReference type="Proteomes" id="UP000242881"/>
    </source>
</evidence>
<evidence type="ECO:0000313" key="6">
    <source>
        <dbReference type="EMBL" id="PMP69497.1"/>
    </source>
</evidence>
<keyword evidence="4" id="KW-1133">Transmembrane helix</keyword>
<dbReference type="Gene3D" id="3.90.550.10">
    <property type="entry name" value="Spore Coat Polysaccharide Biosynthesis Protein SpsA, Chain A"/>
    <property type="match status" value="1"/>
</dbReference>
<dbReference type="Proteomes" id="UP000242881">
    <property type="component" value="Unassembled WGS sequence"/>
</dbReference>
<dbReference type="GO" id="GO:0016757">
    <property type="term" value="F:glycosyltransferase activity"/>
    <property type="evidence" value="ECO:0007669"/>
    <property type="project" value="UniProtKB-KW"/>
</dbReference>
<feature type="transmembrane region" description="Helical" evidence="4">
    <location>
        <begin position="302"/>
        <end position="326"/>
    </location>
</feature>
<dbReference type="PANTHER" id="PTHR43630">
    <property type="entry name" value="POLY-BETA-1,6-N-ACETYL-D-GLUCOSAMINE SYNTHASE"/>
    <property type="match status" value="1"/>
</dbReference>
<feature type="domain" description="Glycosyltransferase 2-like" evidence="5">
    <location>
        <begin position="10"/>
        <end position="147"/>
    </location>
</feature>
<proteinExistence type="inferred from homology"/>
<evidence type="ECO:0000256" key="4">
    <source>
        <dbReference type="SAM" id="Phobius"/>
    </source>
</evidence>
<evidence type="ECO:0000256" key="2">
    <source>
        <dbReference type="ARBA" id="ARBA00022676"/>
    </source>
</evidence>
<dbReference type="CDD" id="cd02525">
    <property type="entry name" value="Succinoglycan_BP_ExoA"/>
    <property type="match status" value="1"/>
</dbReference>
<protein>
    <submittedName>
        <fullName evidence="6">Glycosyltransferase family 2 protein</fullName>
    </submittedName>
</protein>
<comment type="similarity">
    <text evidence="1">Belongs to the glycosyltransferase 2 family.</text>
</comment>
<keyword evidence="4" id="KW-0472">Membrane</keyword>
<evidence type="ECO:0000256" key="1">
    <source>
        <dbReference type="ARBA" id="ARBA00006739"/>
    </source>
</evidence>